<evidence type="ECO:0000313" key="2">
    <source>
        <dbReference type="Proteomes" id="UP000265618"/>
    </source>
</evidence>
<sequence length="144" mass="17526">MPDTDPSYFFFALWDYWRHDEYVPAFQCFDAAWEMMTWLKDNGMEVDCAQKVKRDWAIITVDEPPHLVDQSNPDEMMLVFDFFKALRPKEAYTSLWDLIFEMFYLFEGGPMFVYTNWNYYQIEPRFPYLYRGYEVDPLPGCWGY</sequence>
<proteinExistence type="predicted"/>
<reference evidence="1 2" key="1">
    <citation type="journal article" date="2018" name="PLoS ONE">
        <title>The draft genome of Kipferlia bialata reveals reductive genome evolution in fornicate parasites.</title>
        <authorList>
            <person name="Tanifuji G."/>
            <person name="Takabayashi S."/>
            <person name="Kume K."/>
            <person name="Takagi M."/>
            <person name="Nakayama T."/>
            <person name="Kamikawa R."/>
            <person name="Inagaki Y."/>
            <person name="Hashimoto T."/>
        </authorList>
    </citation>
    <scope>NUCLEOTIDE SEQUENCE [LARGE SCALE GENOMIC DNA]</scope>
    <source>
        <strain evidence="1">NY0173</strain>
    </source>
</reference>
<organism evidence="1 2">
    <name type="scientific">Kipferlia bialata</name>
    <dbReference type="NCBI Taxonomy" id="797122"/>
    <lineage>
        <taxon>Eukaryota</taxon>
        <taxon>Metamonada</taxon>
        <taxon>Carpediemonas-like organisms</taxon>
        <taxon>Kipferlia</taxon>
    </lineage>
</organism>
<name>A0A9K3GN90_9EUKA</name>
<dbReference type="EMBL" id="BDIP01004560">
    <property type="protein sequence ID" value="GIQ88963.1"/>
    <property type="molecule type" value="Genomic_DNA"/>
</dbReference>
<accession>A0A9K3GN90</accession>
<keyword evidence="2" id="KW-1185">Reference proteome</keyword>
<protein>
    <submittedName>
        <fullName evidence="1">Uncharacterized protein</fullName>
    </submittedName>
</protein>
<comment type="caution">
    <text evidence="1">The sequence shown here is derived from an EMBL/GenBank/DDBJ whole genome shotgun (WGS) entry which is preliminary data.</text>
</comment>
<dbReference type="AlphaFoldDB" id="A0A9K3GN90"/>
<gene>
    <name evidence="1" type="ORF">KIPB_011322</name>
</gene>
<dbReference type="Proteomes" id="UP000265618">
    <property type="component" value="Unassembled WGS sequence"/>
</dbReference>
<evidence type="ECO:0000313" key="1">
    <source>
        <dbReference type="EMBL" id="GIQ88963.1"/>
    </source>
</evidence>